<gene>
    <name evidence="2" type="ORF">ISF_05969</name>
</gene>
<dbReference type="AlphaFoldDB" id="A0A167SV92"/>
<dbReference type="EMBL" id="AZHB01000015">
    <property type="protein sequence ID" value="OAA59958.1"/>
    <property type="molecule type" value="Genomic_DNA"/>
</dbReference>
<reference evidence="2 3" key="1">
    <citation type="journal article" date="2016" name="Genome Biol. Evol.">
        <title>Divergent and convergent evolution of fungal pathogenicity.</title>
        <authorList>
            <person name="Shang Y."/>
            <person name="Xiao G."/>
            <person name="Zheng P."/>
            <person name="Cen K."/>
            <person name="Zhan S."/>
            <person name="Wang C."/>
        </authorList>
    </citation>
    <scope>NUCLEOTIDE SEQUENCE [LARGE SCALE GENOMIC DNA]</scope>
    <source>
        <strain evidence="2 3">ARSEF 2679</strain>
    </source>
</reference>
<name>A0A167SV92_CORFA</name>
<feature type="region of interest" description="Disordered" evidence="1">
    <location>
        <begin position="18"/>
        <end position="51"/>
    </location>
</feature>
<feature type="compositionally biased region" description="Low complexity" evidence="1">
    <location>
        <begin position="41"/>
        <end position="51"/>
    </location>
</feature>
<organism evidence="2 3">
    <name type="scientific">Cordyceps fumosorosea (strain ARSEF 2679)</name>
    <name type="common">Isaria fumosorosea</name>
    <dbReference type="NCBI Taxonomy" id="1081104"/>
    <lineage>
        <taxon>Eukaryota</taxon>
        <taxon>Fungi</taxon>
        <taxon>Dikarya</taxon>
        <taxon>Ascomycota</taxon>
        <taxon>Pezizomycotina</taxon>
        <taxon>Sordariomycetes</taxon>
        <taxon>Hypocreomycetidae</taxon>
        <taxon>Hypocreales</taxon>
        <taxon>Cordycipitaceae</taxon>
        <taxon>Cordyceps</taxon>
    </lineage>
</organism>
<dbReference type="RefSeq" id="XP_018703071.1">
    <property type="nucleotide sequence ID" value="XM_018849574.1"/>
</dbReference>
<dbReference type="Proteomes" id="UP000076744">
    <property type="component" value="Unassembled WGS sequence"/>
</dbReference>
<dbReference type="GeneID" id="30022261"/>
<accession>A0A167SV92</accession>
<proteinExistence type="predicted"/>
<evidence type="ECO:0000313" key="2">
    <source>
        <dbReference type="EMBL" id="OAA59958.1"/>
    </source>
</evidence>
<sequence length="93" mass="9462">MPSTILARATARRAATFCTSSRSMKPSADSHAGLGLGGGSSASTPAAGSSWAWRNLSPKTRQYVKLGAATCAATDAAVLYNYPGLVGLKKASE</sequence>
<evidence type="ECO:0000313" key="3">
    <source>
        <dbReference type="Proteomes" id="UP000076744"/>
    </source>
</evidence>
<evidence type="ECO:0000256" key="1">
    <source>
        <dbReference type="SAM" id="MobiDB-lite"/>
    </source>
</evidence>
<feature type="compositionally biased region" description="Low complexity" evidence="1">
    <location>
        <begin position="18"/>
        <end position="33"/>
    </location>
</feature>
<keyword evidence="3" id="KW-1185">Reference proteome</keyword>
<comment type="caution">
    <text evidence="2">The sequence shown here is derived from an EMBL/GenBank/DDBJ whole genome shotgun (WGS) entry which is preliminary data.</text>
</comment>
<protein>
    <submittedName>
        <fullName evidence="2">Uncharacterized protein</fullName>
    </submittedName>
</protein>